<evidence type="ECO:0000256" key="2">
    <source>
        <dbReference type="ARBA" id="ARBA00023002"/>
    </source>
</evidence>
<name>A0A0D0C551_9AGAR</name>
<dbReference type="PANTHER" id="PTHR24321:SF8">
    <property type="entry name" value="ESTRADIOL 17-BETA-DEHYDROGENASE 8-RELATED"/>
    <property type="match status" value="1"/>
</dbReference>
<protein>
    <recommendedName>
        <fullName evidence="5">NAD(P)-binding protein</fullName>
    </recommendedName>
</protein>
<dbReference type="InterPro" id="IPR036291">
    <property type="entry name" value="NAD(P)-bd_dom_sf"/>
</dbReference>
<dbReference type="CDD" id="cd05233">
    <property type="entry name" value="SDR_c"/>
    <property type="match status" value="1"/>
</dbReference>
<gene>
    <name evidence="3" type="ORF">GYMLUDRAFT_172579</name>
</gene>
<dbReference type="HOGENOM" id="CLU_010194_1_3_1"/>
<organism evidence="3 4">
    <name type="scientific">Collybiopsis luxurians FD-317 M1</name>
    <dbReference type="NCBI Taxonomy" id="944289"/>
    <lineage>
        <taxon>Eukaryota</taxon>
        <taxon>Fungi</taxon>
        <taxon>Dikarya</taxon>
        <taxon>Basidiomycota</taxon>
        <taxon>Agaricomycotina</taxon>
        <taxon>Agaricomycetes</taxon>
        <taxon>Agaricomycetidae</taxon>
        <taxon>Agaricales</taxon>
        <taxon>Marasmiineae</taxon>
        <taxon>Omphalotaceae</taxon>
        <taxon>Collybiopsis</taxon>
        <taxon>Collybiopsis luxurians</taxon>
    </lineage>
</organism>
<dbReference type="Gene3D" id="3.40.50.720">
    <property type="entry name" value="NAD(P)-binding Rossmann-like Domain"/>
    <property type="match status" value="1"/>
</dbReference>
<keyword evidence="4" id="KW-1185">Reference proteome</keyword>
<proteinExistence type="inferred from homology"/>
<reference evidence="3 4" key="1">
    <citation type="submission" date="2014-04" db="EMBL/GenBank/DDBJ databases">
        <title>Evolutionary Origins and Diversification of the Mycorrhizal Mutualists.</title>
        <authorList>
            <consortium name="DOE Joint Genome Institute"/>
            <consortium name="Mycorrhizal Genomics Consortium"/>
            <person name="Kohler A."/>
            <person name="Kuo A."/>
            <person name="Nagy L.G."/>
            <person name="Floudas D."/>
            <person name="Copeland A."/>
            <person name="Barry K.W."/>
            <person name="Cichocki N."/>
            <person name="Veneault-Fourrey C."/>
            <person name="LaButti K."/>
            <person name="Lindquist E.A."/>
            <person name="Lipzen A."/>
            <person name="Lundell T."/>
            <person name="Morin E."/>
            <person name="Murat C."/>
            <person name="Riley R."/>
            <person name="Ohm R."/>
            <person name="Sun H."/>
            <person name="Tunlid A."/>
            <person name="Henrissat B."/>
            <person name="Grigoriev I.V."/>
            <person name="Hibbett D.S."/>
            <person name="Martin F."/>
        </authorList>
    </citation>
    <scope>NUCLEOTIDE SEQUENCE [LARGE SCALE GENOMIC DNA]</scope>
    <source>
        <strain evidence="3 4">FD-317 M1</strain>
    </source>
</reference>
<feature type="non-terminal residue" evidence="3">
    <location>
        <position position="288"/>
    </location>
</feature>
<dbReference type="InterPro" id="IPR002347">
    <property type="entry name" value="SDR_fam"/>
</dbReference>
<keyword evidence="2" id="KW-0560">Oxidoreductase</keyword>
<evidence type="ECO:0000313" key="3">
    <source>
        <dbReference type="EMBL" id="KIK57549.1"/>
    </source>
</evidence>
<dbReference type="GO" id="GO:0016491">
    <property type="term" value="F:oxidoreductase activity"/>
    <property type="evidence" value="ECO:0007669"/>
    <property type="project" value="UniProtKB-KW"/>
</dbReference>
<dbReference type="Proteomes" id="UP000053593">
    <property type="component" value="Unassembled WGS sequence"/>
</dbReference>
<evidence type="ECO:0000256" key="1">
    <source>
        <dbReference type="ARBA" id="ARBA00006484"/>
    </source>
</evidence>
<dbReference type="PANTHER" id="PTHR24321">
    <property type="entry name" value="DEHYDROGENASES, SHORT CHAIN"/>
    <property type="match status" value="1"/>
</dbReference>
<evidence type="ECO:0000313" key="4">
    <source>
        <dbReference type="Proteomes" id="UP000053593"/>
    </source>
</evidence>
<dbReference type="SUPFAM" id="SSF51735">
    <property type="entry name" value="NAD(P)-binding Rossmann-fold domains"/>
    <property type="match status" value="1"/>
</dbReference>
<evidence type="ECO:0008006" key="5">
    <source>
        <dbReference type="Google" id="ProtNLM"/>
    </source>
</evidence>
<comment type="similarity">
    <text evidence="1">Belongs to the short-chain dehydrogenases/reductases (SDR) family.</text>
</comment>
<sequence>LDLDLQGVHVLITGASGGIGLETVKVFLEQGAKVTAHFNTNSASLRPLDSKFSADQLFCAQAELTSEPSVESLFASAQSHFGIPVQVLIVNHGIWPPQDAHIWEMALDQWKRTIDVNLTASFLVVKYFLKTLAWREVRDDLKEKANVVFVGSSAGRFGEKGHVDYAASKSAMMHGLTLTIKNEIVKIASKGRVNCVAPGWVRTPLAEEALSDPNVVYRALATTPLKKIGTTYDTAVQIALLASTKVSGHVSGQIVNVAGGMEGWLPFVRFLPQVSRLTAGISNRASIE</sequence>
<dbReference type="AlphaFoldDB" id="A0A0D0C551"/>
<dbReference type="EMBL" id="KN834790">
    <property type="protein sequence ID" value="KIK57549.1"/>
    <property type="molecule type" value="Genomic_DNA"/>
</dbReference>
<accession>A0A0D0C551</accession>
<dbReference type="OrthoDB" id="10253736at2759"/>
<dbReference type="Pfam" id="PF00106">
    <property type="entry name" value="adh_short"/>
    <property type="match status" value="1"/>
</dbReference>
<dbReference type="PRINTS" id="PR00081">
    <property type="entry name" value="GDHRDH"/>
</dbReference>